<dbReference type="PANTHER" id="PTHR30349">
    <property type="entry name" value="PHAGE INTEGRASE-RELATED"/>
    <property type="match status" value="1"/>
</dbReference>
<protein>
    <submittedName>
        <fullName evidence="3">Tyrosine-type recombinase/integrase</fullName>
    </submittedName>
</protein>
<dbReference type="PANTHER" id="PTHR30349:SF86">
    <property type="entry name" value="INTEGRASE_RECOMBINASE AQ_AA09-RELATED"/>
    <property type="match status" value="1"/>
</dbReference>
<dbReference type="InterPro" id="IPR050090">
    <property type="entry name" value="Tyrosine_recombinase_XerCD"/>
</dbReference>
<evidence type="ECO:0000313" key="3">
    <source>
        <dbReference type="EMBL" id="MFD2867522.1"/>
    </source>
</evidence>
<reference evidence="4" key="1">
    <citation type="journal article" date="2019" name="Int. J. Syst. Evol. Microbiol.">
        <title>The Global Catalogue of Microorganisms (GCM) 10K type strain sequencing project: providing services to taxonomists for standard genome sequencing and annotation.</title>
        <authorList>
            <consortium name="The Broad Institute Genomics Platform"/>
            <consortium name="The Broad Institute Genome Sequencing Center for Infectious Disease"/>
            <person name="Wu L."/>
            <person name="Ma J."/>
        </authorList>
    </citation>
    <scope>NUCLEOTIDE SEQUENCE [LARGE SCALE GENOMIC DNA]</scope>
    <source>
        <strain evidence="4">KCTC 33522</strain>
    </source>
</reference>
<sequence length="304" mass="35509">MSNVSEQKIVGIEEFETRRRHALRDAERNAFESHIPVSYKHDIKNYRAYVDHTRQAPTAESMYDYLYYSITEEKVKKTTFEKRLAAIKKLLKVEYGITFLNNETYLKETAYLRSLFNKEEFARQKQIKGKKPVDSAQLKEALSLLDVRGRAICLVNLITGNRPNEMVALQMRDFDLTSHTVDVYLKKQKTFKTKRLTDEAIQAIKLYIQEYDLKTDDYFVGQIIANQYGKKYRSKHVTERSYLNDLNKWTGLSGYNFRKTLVTDMHEKGADLATIAEQTGHRSLDTISKHYLSVSDKTIDKFLP</sequence>
<gene>
    <name evidence="3" type="ORF">ACFSY7_03260</name>
</gene>
<evidence type="ECO:0000256" key="1">
    <source>
        <dbReference type="ARBA" id="ARBA00023172"/>
    </source>
</evidence>
<dbReference type="Gene3D" id="1.10.443.10">
    <property type="entry name" value="Intergrase catalytic core"/>
    <property type="match status" value="1"/>
</dbReference>
<dbReference type="SUPFAM" id="SSF56349">
    <property type="entry name" value="DNA breaking-rejoining enzymes"/>
    <property type="match status" value="1"/>
</dbReference>
<organism evidence="3 4">
    <name type="scientific">Kurthia populi</name>
    <dbReference type="NCBI Taxonomy" id="1562132"/>
    <lineage>
        <taxon>Bacteria</taxon>
        <taxon>Bacillati</taxon>
        <taxon>Bacillota</taxon>
        <taxon>Bacilli</taxon>
        <taxon>Bacillales</taxon>
        <taxon>Caryophanaceae</taxon>
        <taxon>Kurthia</taxon>
    </lineage>
</organism>
<evidence type="ECO:0000259" key="2">
    <source>
        <dbReference type="PROSITE" id="PS51898"/>
    </source>
</evidence>
<keyword evidence="1" id="KW-0233">DNA recombination</keyword>
<name>A0ABW5XX00_9BACL</name>
<dbReference type="InterPro" id="IPR011010">
    <property type="entry name" value="DNA_brk_join_enz"/>
</dbReference>
<dbReference type="RefSeq" id="WP_380146808.1">
    <property type="nucleotide sequence ID" value="NZ_JBHUOR010000018.1"/>
</dbReference>
<dbReference type="CDD" id="cd00397">
    <property type="entry name" value="DNA_BRE_C"/>
    <property type="match status" value="1"/>
</dbReference>
<dbReference type="Proteomes" id="UP001597568">
    <property type="component" value="Unassembled WGS sequence"/>
</dbReference>
<dbReference type="InterPro" id="IPR002104">
    <property type="entry name" value="Integrase_catalytic"/>
</dbReference>
<dbReference type="Pfam" id="PF00589">
    <property type="entry name" value="Phage_integrase"/>
    <property type="match status" value="1"/>
</dbReference>
<feature type="domain" description="Tyr recombinase" evidence="2">
    <location>
        <begin position="128"/>
        <end position="304"/>
    </location>
</feature>
<accession>A0ABW5XX00</accession>
<dbReference type="PROSITE" id="PS51898">
    <property type="entry name" value="TYR_RECOMBINASE"/>
    <property type="match status" value="1"/>
</dbReference>
<evidence type="ECO:0000313" key="4">
    <source>
        <dbReference type="Proteomes" id="UP001597568"/>
    </source>
</evidence>
<keyword evidence="4" id="KW-1185">Reference proteome</keyword>
<dbReference type="EMBL" id="JBHUOR010000018">
    <property type="protein sequence ID" value="MFD2867522.1"/>
    <property type="molecule type" value="Genomic_DNA"/>
</dbReference>
<comment type="caution">
    <text evidence="3">The sequence shown here is derived from an EMBL/GenBank/DDBJ whole genome shotgun (WGS) entry which is preliminary data.</text>
</comment>
<proteinExistence type="predicted"/>
<dbReference type="InterPro" id="IPR013762">
    <property type="entry name" value="Integrase-like_cat_sf"/>
</dbReference>